<gene>
    <name evidence="1" type="ORF">PITC_057820</name>
</gene>
<sequence length="60" mass="6839">MYLGVGFRRTSWAPLGKAPLRVTQFHRDSDTKYYQRVLKMKSCSLVYSAALQVLLSLSIS</sequence>
<dbReference type="EMBL" id="JQGA01000515">
    <property type="protein sequence ID" value="KGO75134.1"/>
    <property type="molecule type" value="Genomic_DNA"/>
</dbReference>
<keyword evidence="2" id="KW-1185">Reference proteome</keyword>
<dbReference type="Proteomes" id="UP000030104">
    <property type="component" value="Unassembled WGS sequence"/>
</dbReference>
<evidence type="ECO:0000313" key="2">
    <source>
        <dbReference type="Proteomes" id="UP000030104"/>
    </source>
</evidence>
<evidence type="ECO:0000313" key="1">
    <source>
        <dbReference type="EMBL" id="KGO75134.1"/>
    </source>
</evidence>
<organism evidence="1 2">
    <name type="scientific">Penicillium italicum</name>
    <name type="common">Blue mold</name>
    <dbReference type="NCBI Taxonomy" id="40296"/>
    <lineage>
        <taxon>Eukaryota</taxon>
        <taxon>Fungi</taxon>
        <taxon>Dikarya</taxon>
        <taxon>Ascomycota</taxon>
        <taxon>Pezizomycotina</taxon>
        <taxon>Eurotiomycetes</taxon>
        <taxon>Eurotiomycetidae</taxon>
        <taxon>Eurotiales</taxon>
        <taxon>Aspergillaceae</taxon>
        <taxon>Penicillium</taxon>
    </lineage>
</organism>
<name>A0A0A2L575_PENIT</name>
<protein>
    <submittedName>
        <fullName evidence="1">Uncharacterized protein</fullName>
    </submittedName>
</protein>
<dbReference type="AlphaFoldDB" id="A0A0A2L575"/>
<reference evidence="1 2" key="1">
    <citation type="journal article" date="2015" name="Mol. Plant Microbe Interact.">
        <title>Genome, transcriptome, and functional analyses of Penicillium expansum provide new insights into secondary metabolism and pathogenicity.</title>
        <authorList>
            <person name="Ballester A.R."/>
            <person name="Marcet-Houben M."/>
            <person name="Levin E."/>
            <person name="Sela N."/>
            <person name="Selma-Lazaro C."/>
            <person name="Carmona L."/>
            <person name="Wisniewski M."/>
            <person name="Droby S."/>
            <person name="Gonzalez-Candelas L."/>
            <person name="Gabaldon T."/>
        </authorList>
    </citation>
    <scope>NUCLEOTIDE SEQUENCE [LARGE SCALE GENOMIC DNA]</scope>
    <source>
        <strain evidence="1 2">PHI-1</strain>
    </source>
</reference>
<comment type="caution">
    <text evidence="1">The sequence shown here is derived from an EMBL/GenBank/DDBJ whole genome shotgun (WGS) entry which is preliminary data.</text>
</comment>
<proteinExistence type="predicted"/>
<accession>A0A0A2L575</accession>
<dbReference type="HOGENOM" id="CLU_2942515_0_0_1"/>